<dbReference type="AlphaFoldDB" id="A0A4Q1KBH7"/>
<dbReference type="EMBL" id="SBKN01000001">
    <property type="protein sequence ID" value="RXR24217.1"/>
    <property type="molecule type" value="Genomic_DNA"/>
</dbReference>
<keyword evidence="2" id="KW-1185">Reference proteome</keyword>
<dbReference type="RefSeq" id="WP_129460195.1">
    <property type="nucleotide sequence ID" value="NZ_SBKN01000001.1"/>
</dbReference>
<proteinExistence type="predicted"/>
<dbReference type="Proteomes" id="UP000289857">
    <property type="component" value="Unassembled WGS sequence"/>
</dbReference>
<gene>
    <name evidence="1" type="ORF">EQG61_01910</name>
</gene>
<protein>
    <submittedName>
        <fullName evidence="1">Uncharacterized protein</fullName>
    </submittedName>
</protein>
<evidence type="ECO:0000313" key="2">
    <source>
        <dbReference type="Proteomes" id="UP000289857"/>
    </source>
</evidence>
<comment type="caution">
    <text evidence="1">The sequence shown here is derived from an EMBL/GenBank/DDBJ whole genome shotgun (WGS) entry which is preliminary data.</text>
</comment>
<evidence type="ECO:0000313" key="1">
    <source>
        <dbReference type="EMBL" id="RXR24217.1"/>
    </source>
</evidence>
<sequence length="201" mass="23725">MNKVVILLFLFLIKNEEYAGLYEYSANENSAMYLKESINLFPNNTFTYNYAWEFSKFTVNGNYNINQDTLTLDSYPQRDKIIVNESFKGSKKKSIFTVKNKREEKITYHLTLFFENDSVARFENQFGDLIVNSRALKSFYVQTTQGITSPTYFILGKNVNNFKITMETNRVFENEKWVIKNNTIRHKGMNGEFLNYFLSKK</sequence>
<organism evidence="1 2">
    <name type="scientific">Flavobacterium stagni</name>
    <dbReference type="NCBI Taxonomy" id="2506421"/>
    <lineage>
        <taxon>Bacteria</taxon>
        <taxon>Pseudomonadati</taxon>
        <taxon>Bacteroidota</taxon>
        <taxon>Flavobacteriia</taxon>
        <taxon>Flavobacteriales</taxon>
        <taxon>Flavobacteriaceae</taxon>
        <taxon>Flavobacterium</taxon>
    </lineage>
</organism>
<reference evidence="2" key="1">
    <citation type="submission" date="2019-01" db="EMBL/GenBank/DDBJ databases">
        <title>Cytophagaceae bacterium strain CAR-16.</title>
        <authorList>
            <person name="Chen W.-M."/>
        </authorList>
    </citation>
    <scope>NUCLEOTIDE SEQUENCE [LARGE SCALE GENOMIC DNA]</scope>
    <source>
        <strain evidence="2">WWJ-16</strain>
    </source>
</reference>
<dbReference type="OrthoDB" id="1344483at2"/>
<accession>A0A4Q1KBH7</accession>
<name>A0A4Q1KBH7_9FLAO</name>